<dbReference type="RefSeq" id="WP_260331260.1">
    <property type="nucleotide sequence ID" value="NZ_JACHIO010000025.1"/>
</dbReference>
<keyword evidence="4 7" id="KW-0413">Isomerase</keyword>
<dbReference type="PANTHER" id="PTHR38464:SF1">
    <property type="entry name" value="L-ARABINOSE ISOMERASE"/>
    <property type="match status" value="1"/>
</dbReference>
<dbReference type="SUPFAM" id="SSF53743">
    <property type="entry name" value="FucI/AraA N-terminal and middle domains"/>
    <property type="match status" value="1"/>
</dbReference>
<feature type="domain" description="L-arabinose isomerase C-terminal" evidence="6">
    <location>
        <begin position="250"/>
        <end position="389"/>
    </location>
</feature>
<dbReference type="AlphaFoldDB" id="A0A7W7ZUA1"/>
<dbReference type="Pfam" id="PF11762">
    <property type="entry name" value="Arabinose_Iso_C"/>
    <property type="match status" value="1"/>
</dbReference>
<evidence type="ECO:0000259" key="6">
    <source>
        <dbReference type="Pfam" id="PF11762"/>
    </source>
</evidence>
<organism evidence="7 8">
    <name type="scientific">Granulicella mallensis</name>
    <dbReference type="NCBI Taxonomy" id="940614"/>
    <lineage>
        <taxon>Bacteria</taxon>
        <taxon>Pseudomonadati</taxon>
        <taxon>Acidobacteriota</taxon>
        <taxon>Terriglobia</taxon>
        <taxon>Terriglobales</taxon>
        <taxon>Acidobacteriaceae</taxon>
        <taxon>Granulicella</taxon>
    </lineage>
</organism>
<dbReference type="EC" id="5.3.1.4" evidence="7"/>
<keyword evidence="1" id="KW-0479">Metal-binding</keyword>
<evidence type="ECO:0000256" key="2">
    <source>
        <dbReference type="ARBA" id="ARBA00022935"/>
    </source>
</evidence>
<sequence length="394" mass="42722">MSSTVLPVITRAKVPVLLLNLQPAAAINYQRLNSMTSRTAMTGEWLAYCSSCAIPEIANVLVRLGIPFHQITGMLYGDQHVQDELETWLQAAGVAKALSHSRLGLMGHYYSGMLDIATDLTQISGRFGVHIEQIEVDELVALRRHVNEAEVVAKQAAIEKFFDVDQGCTGVELSRAARTAVALDALIDHNNLDMMAYYYKGVGIPENEDVLSSIIVGTSMLTASHVSVAGEYEVKNVIAMKIMDLLGAGGSFTEYYAMDFDADIVIMGHDGPGHLKIAEDRIKLRPLQVYHGKVGSGLSVEMSVKHGPVTLLSVVESNKTGLMLLIAEGLCVPGAVLEIGNTNSFYRFPLGCRRFVEAWSAHGPAHHCAIGVGHLAKVLEKLAKVLELELVQVC</sequence>
<keyword evidence="2" id="KW-0054">Arabinose catabolism</keyword>
<gene>
    <name evidence="7" type="ORF">HDF15_004596</name>
</gene>
<accession>A0A7W7ZUA1</accession>
<evidence type="ECO:0000313" key="8">
    <source>
        <dbReference type="Proteomes" id="UP000584867"/>
    </source>
</evidence>
<evidence type="ECO:0000256" key="3">
    <source>
        <dbReference type="ARBA" id="ARBA00023211"/>
    </source>
</evidence>
<dbReference type="EMBL" id="JACHIO010000025">
    <property type="protein sequence ID" value="MBB5066220.1"/>
    <property type="molecule type" value="Genomic_DNA"/>
</dbReference>
<dbReference type="GO" id="GO:0046872">
    <property type="term" value="F:metal ion binding"/>
    <property type="evidence" value="ECO:0007669"/>
    <property type="project" value="UniProtKB-KW"/>
</dbReference>
<dbReference type="SUPFAM" id="SSF50443">
    <property type="entry name" value="FucI/AraA C-terminal domain-like"/>
    <property type="match status" value="1"/>
</dbReference>
<dbReference type="CDD" id="cd00578">
    <property type="entry name" value="L-fuc_L-ara-isomerases"/>
    <property type="match status" value="1"/>
</dbReference>
<dbReference type="InterPro" id="IPR003762">
    <property type="entry name" value="Lara_isomerase"/>
</dbReference>
<dbReference type="PANTHER" id="PTHR38464">
    <property type="entry name" value="L-ARABINOSE ISOMERASE"/>
    <property type="match status" value="1"/>
</dbReference>
<evidence type="ECO:0000313" key="7">
    <source>
        <dbReference type="EMBL" id="MBB5066220.1"/>
    </source>
</evidence>
<dbReference type="GO" id="GO:0008733">
    <property type="term" value="F:L-arabinose isomerase activity"/>
    <property type="evidence" value="ECO:0007669"/>
    <property type="project" value="UniProtKB-EC"/>
</dbReference>
<name>A0A7W7ZUA1_9BACT</name>
<reference evidence="7 8" key="1">
    <citation type="submission" date="2020-08" db="EMBL/GenBank/DDBJ databases">
        <title>Genomic Encyclopedia of Type Strains, Phase IV (KMG-V): Genome sequencing to study the core and pangenomes of soil and plant-associated prokaryotes.</title>
        <authorList>
            <person name="Whitman W."/>
        </authorList>
    </citation>
    <scope>NUCLEOTIDE SEQUENCE [LARGE SCALE GENOMIC DNA]</scope>
    <source>
        <strain evidence="7 8">X5P3</strain>
    </source>
</reference>
<dbReference type="GO" id="GO:0005829">
    <property type="term" value="C:cytosol"/>
    <property type="evidence" value="ECO:0007669"/>
    <property type="project" value="TreeGrafter"/>
</dbReference>
<evidence type="ECO:0000256" key="1">
    <source>
        <dbReference type="ARBA" id="ARBA00022723"/>
    </source>
</evidence>
<keyword evidence="3" id="KW-0464">Manganese</keyword>
<keyword evidence="5" id="KW-0119">Carbohydrate metabolism</keyword>
<protein>
    <submittedName>
        <fullName evidence="7">L-arabinose isomerase</fullName>
        <ecNumber evidence="7">5.3.1.4</ecNumber>
    </submittedName>
</protein>
<dbReference type="Proteomes" id="UP000584867">
    <property type="component" value="Unassembled WGS sequence"/>
</dbReference>
<dbReference type="InterPro" id="IPR009015">
    <property type="entry name" value="Fucose_isomerase_N/cen_sf"/>
</dbReference>
<dbReference type="InterPro" id="IPR004216">
    <property type="entry name" value="Fuc/Ara_isomerase_C"/>
</dbReference>
<dbReference type="InterPro" id="IPR024664">
    <property type="entry name" value="Ara_Isoase_C"/>
</dbReference>
<proteinExistence type="predicted"/>
<evidence type="ECO:0000256" key="4">
    <source>
        <dbReference type="ARBA" id="ARBA00023235"/>
    </source>
</evidence>
<comment type="caution">
    <text evidence="7">The sequence shown here is derived from an EMBL/GenBank/DDBJ whole genome shotgun (WGS) entry which is preliminary data.</text>
</comment>
<evidence type="ECO:0000256" key="5">
    <source>
        <dbReference type="ARBA" id="ARBA00023277"/>
    </source>
</evidence>
<dbReference type="GO" id="GO:0019569">
    <property type="term" value="P:L-arabinose catabolic process to D-xylulose 5-phosphate"/>
    <property type="evidence" value="ECO:0007669"/>
    <property type="project" value="TreeGrafter"/>
</dbReference>